<proteinExistence type="predicted"/>
<keyword evidence="2" id="KW-1133">Transmembrane helix</keyword>
<accession>A0AAV3T1A4</accession>
<dbReference type="EMBL" id="BAAADU010000002">
    <property type="protein sequence ID" value="GAA0652362.1"/>
    <property type="molecule type" value="Genomic_DNA"/>
</dbReference>
<organism evidence="3 4">
    <name type="scientific">Salarchaeum japonicum</name>
    <dbReference type="NCBI Taxonomy" id="555573"/>
    <lineage>
        <taxon>Archaea</taxon>
        <taxon>Methanobacteriati</taxon>
        <taxon>Methanobacteriota</taxon>
        <taxon>Stenosarchaea group</taxon>
        <taxon>Halobacteria</taxon>
        <taxon>Halobacteriales</taxon>
        <taxon>Halobacteriaceae</taxon>
    </lineage>
</organism>
<evidence type="ECO:0000256" key="1">
    <source>
        <dbReference type="SAM" id="MobiDB-lite"/>
    </source>
</evidence>
<keyword evidence="4" id="KW-1185">Reference proteome</keyword>
<keyword evidence="2" id="KW-0812">Transmembrane</keyword>
<reference evidence="3 4" key="1">
    <citation type="journal article" date="2019" name="Int. J. Syst. Evol. Microbiol.">
        <title>The Global Catalogue of Microorganisms (GCM) 10K type strain sequencing project: providing services to taxonomists for standard genome sequencing and annotation.</title>
        <authorList>
            <consortium name="The Broad Institute Genomics Platform"/>
            <consortium name="The Broad Institute Genome Sequencing Center for Infectious Disease"/>
            <person name="Wu L."/>
            <person name="Ma J."/>
        </authorList>
    </citation>
    <scope>NUCLEOTIDE SEQUENCE [LARGE SCALE GENOMIC DNA]</scope>
    <source>
        <strain evidence="3 4">JCM 16327</strain>
    </source>
</reference>
<dbReference type="RefSeq" id="WP_227260870.1">
    <property type="nucleotide sequence ID" value="NZ_BAAADU010000002.1"/>
</dbReference>
<dbReference type="GeneID" id="68573881"/>
<evidence type="ECO:0000256" key="2">
    <source>
        <dbReference type="SAM" id="Phobius"/>
    </source>
</evidence>
<dbReference type="Proteomes" id="UP001500194">
    <property type="component" value="Unassembled WGS sequence"/>
</dbReference>
<sequence length="74" mass="8514">MSERREDPEDQVDTTDVGGLGEVLPEPLKPFWMPIQRIQEFRDTWGDTYTGIMELVLGLGLAIGYVWWLVLYLG</sequence>
<feature type="transmembrane region" description="Helical" evidence="2">
    <location>
        <begin position="52"/>
        <end position="73"/>
    </location>
</feature>
<dbReference type="AlphaFoldDB" id="A0AAV3T1A4"/>
<keyword evidence="2" id="KW-0472">Membrane</keyword>
<comment type="caution">
    <text evidence="3">The sequence shown here is derived from an EMBL/GenBank/DDBJ whole genome shotgun (WGS) entry which is preliminary data.</text>
</comment>
<name>A0AAV3T1A4_9EURY</name>
<gene>
    <name evidence="3" type="ORF">GCM10009019_14420</name>
</gene>
<protein>
    <submittedName>
        <fullName evidence="3">Uncharacterized protein</fullName>
    </submittedName>
</protein>
<evidence type="ECO:0000313" key="3">
    <source>
        <dbReference type="EMBL" id="GAA0652362.1"/>
    </source>
</evidence>
<evidence type="ECO:0000313" key="4">
    <source>
        <dbReference type="Proteomes" id="UP001500194"/>
    </source>
</evidence>
<feature type="region of interest" description="Disordered" evidence="1">
    <location>
        <begin position="1"/>
        <end position="23"/>
    </location>
</feature>